<dbReference type="SUPFAM" id="SSF56112">
    <property type="entry name" value="Protein kinase-like (PK-like)"/>
    <property type="match status" value="1"/>
</dbReference>
<evidence type="ECO:0000313" key="7">
    <source>
        <dbReference type="Proteomes" id="UP000008909"/>
    </source>
</evidence>
<dbReference type="Proteomes" id="UP000008909">
    <property type="component" value="Unassembled WGS sequence"/>
</dbReference>
<dbReference type="GO" id="GO:0005634">
    <property type="term" value="C:nucleus"/>
    <property type="evidence" value="ECO:0007669"/>
    <property type="project" value="TreeGrafter"/>
</dbReference>
<gene>
    <name evidence="6" type="ORF">CLF_112147</name>
</gene>
<protein>
    <submittedName>
        <fullName evidence="6">Cyclin-dependent kinase 9</fullName>
    </submittedName>
</protein>
<keyword evidence="3" id="KW-0547">Nucleotide-binding</keyword>
<keyword evidence="1" id="KW-0723">Serine/threonine-protein kinase</keyword>
<evidence type="ECO:0000256" key="5">
    <source>
        <dbReference type="ARBA" id="ARBA00022840"/>
    </source>
</evidence>
<evidence type="ECO:0000256" key="2">
    <source>
        <dbReference type="ARBA" id="ARBA00022679"/>
    </source>
</evidence>
<dbReference type="GO" id="GO:0005524">
    <property type="term" value="F:ATP binding"/>
    <property type="evidence" value="ECO:0007669"/>
    <property type="project" value="UniProtKB-KW"/>
</dbReference>
<sequence>MAELWTRYPIMQGDNELAQLNLIIQLCGSITTDIWPAVKNLEAFQKSKLPRDVKRHVREKLTPQIPCPSAVDLIDKLLILDPSRRFDAEQALSHDFFHENPPPSDLSFLSKNGNCYLEYSGQLNRNRHLVAGNNFRGAHPGQNFAGRRHPGAAVVPAALAVHQGVNAGYRYRGLPPEQDASNISDRIF</sequence>
<evidence type="ECO:0000313" key="6">
    <source>
        <dbReference type="EMBL" id="GAA42770.2"/>
    </source>
</evidence>
<dbReference type="AlphaFoldDB" id="H2KVF2"/>
<reference evidence="6" key="1">
    <citation type="journal article" date="2011" name="Genome Biol.">
        <title>The draft genome of the carcinogenic human liver fluke Clonorchis sinensis.</title>
        <authorList>
            <person name="Wang X."/>
            <person name="Chen W."/>
            <person name="Huang Y."/>
            <person name="Sun J."/>
            <person name="Men J."/>
            <person name="Liu H."/>
            <person name="Luo F."/>
            <person name="Guo L."/>
            <person name="Lv X."/>
            <person name="Deng C."/>
            <person name="Zhou C."/>
            <person name="Fan Y."/>
            <person name="Li X."/>
            <person name="Huang L."/>
            <person name="Hu Y."/>
            <person name="Liang C."/>
            <person name="Hu X."/>
            <person name="Xu J."/>
            <person name="Yu X."/>
        </authorList>
    </citation>
    <scope>NUCLEOTIDE SEQUENCE [LARGE SCALE GENOMIC DNA]</scope>
    <source>
        <strain evidence="6">Henan</strain>
    </source>
</reference>
<dbReference type="InterPro" id="IPR050108">
    <property type="entry name" value="CDK"/>
</dbReference>
<dbReference type="Gene3D" id="1.10.510.10">
    <property type="entry name" value="Transferase(Phosphotransferase) domain 1"/>
    <property type="match status" value="1"/>
</dbReference>
<keyword evidence="5" id="KW-0067">ATP-binding</keyword>
<accession>H2KVF2</accession>
<keyword evidence="4 6" id="KW-0418">Kinase</keyword>
<keyword evidence="2" id="KW-0808">Transferase</keyword>
<evidence type="ECO:0000256" key="1">
    <source>
        <dbReference type="ARBA" id="ARBA00022527"/>
    </source>
</evidence>
<name>H2KVF2_CLOSI</name>
<dbReference type="GO" id="GO:0008353">
    <property type="term" value="F:RNA polymerase II CTD heptapeptide repeat kinase activity"/>
    <property type="evidence" value="ECO:0007669"/>
    <property type="project" value="TreeGrafter"/>
</dbReference>
<proteinExistence type="predicted"/>
<dbReference type="PANTHER" id="PTHR24056:SF233">
    <property type="entry name" value="CYCLIN-DEPENDENT KINASE 9"/>
    <property type="match status" value="1"/>
</dbReference>
<dbReference type="GO" id="GO:0004693">
    <property type="term" value="F:cyclin-dependent protein serine/threonine kinase activity"/>
    <property type="evidence" value="ECO:0007669"/>
    <property type="project" value="TreeGrafter"/>
</dbReference>
<keyword evidence="7" id="KW-1185">Reference proteome</keyword>
<evidence type="ECO:0000256" key="4">
    <source>
        <dbReference type="ARBA" id="ARBA00022777"/>
    </source>
</evidence>
<organism evidence="6 7">
    <name type="scientific">Clonorchis sinensis</name>
    <name type="common">Chinese liver fluke</name>
    <dbReference type="NCBI Taxonomy" id="79923"/>
    <lineage>
        <taxon>Eukaryota</taxon>
        <taxon>Metazoa</taxon>
        <taxon>Spiralia</taxon>
        <taxon>Lophotrochozoa</taxon>
        <taxon>Platyhelminthes</taxon>
        <taxon>Trematoda</taxon>
        <taxon>Digenea</taxon>
        <taxon>Opisthorchiida</taxon>
        <taxon>Opisthorchiata</taxon>
        <taxon>Opisthorchiidae</taxon>
        <taxon>Clonorchis</taxon>
    </lineage>
</organism>
<evidence type="ECO:0000256" key="3">
    <source>
        <dbReference type="ARBA" id="ARBA00022741"/>
    </source>
</evidence>
<dbReference type="InterPro" id="IPR011009">
    <property type="entry name" value="Kinase-like_dom_sf"/>
</dbReference>
<dbReference type="EMBL" id="DF144540">
    <property type="protein sequence ID" value="GAA42770.2"/>
    <property type="molecule type" value="Genomic_DNA"/>
</dbReference>
<dbReference type="PANTHER" id="PTHR24056">
    <property type="entry name" value="CELL DIVISION PROTEIN KINASE"/>
    <property type="match status" value="1"/>
</dbReference>